<dbReference type="EMBL" id="MQSV01000003">
    <property type="protein sequence ID" value="OKL47872.1"/>
    <property type="molecule type" value="Genomic_DNA"/>
</dbReference>
<dbReference type="SUPFAM" id="SSF109604">
    <property type="entry name" value="HD-domain/PDEase-like"/>
    <property type="match status" value="1"/>
</dbReference>
<dbReference type="Proteomes" id="UP000186785">
    <property type="component" value="Unassembled WGS sequence"/>
</dbReference>
<sequence>MGVSDAPQWLVSAYVRSAQAIGATADKDTLVEHCRALIERWSAPERIFHNQRHLINTLASLDEIISASHNPEMLRMAAWYHGAVFNTAESEAYSGEAGEVMAPSADFAVADLTELGVPEENTERIASLIMTLGKHQAPEDDTDASVLVDAELSMLAAPPQDYRKYTEAIAEEYAHIPAPRFYAARAVIIEHLLARRPLFVSPLGTQWEDRAKENLEAELAKVRTKLESFAPEEVSEQIAEAQLPTPSGDPSDELSDPLSSPVAAVAVTDPQEGQLGHHPMASFSTSEGGSFTSDSEDSASVTATASLTGTDSASSASTTPASPASADSTQADSTQANSALADSAPVKVREPEAVTDEIPVTSGSVAASSLEMTDIEQDLALREPEPVSGELPVGDSSEAPSDGDSLRSGLEDESYFDSASAKEQGANDQLSVGAAAAAQVASEAPVPTVEQESATPVQGIDLRHVPSEDQLAKLAELEEVEDLEERQETEAEEEPKEDTPEVPRRRNLGEPDEDDEEDSRALITSTLEYADDCLDTAQMRALKLSRDLAPGIPQMTPPEEDTK</sequence>
<feature type="compositionally biased region" description="Basic and acidic residues" evidence="1">
    <location>
        <begin position="497"/>
        <end position="509"/>
    </location>
</feature>
<evidence type="ECO:0008006" key="4">
    <source>
        <dbReference type="Google" id="ProtNLM"/>
    </source>
</evidence>
<feature type="region of interest" description="Disordered" evidence="1">
    <location>
        <begin position="271"/>
        <end position="524"/>
    </location>
</feature>
<evidence type="ECO:0000256" key="1">
    <source>
        <dbReference type="SAM" id="MobiDB-lite"/>
    </source>
</evidence>
<dbReference type="PANTHER" id="PTHR21174">
    <property type="match status" value="1"/>
</dbReference>
<accession>A0A1Q5PLD8</accession>
<dbReference type="OrthoDB" id="9808993at2"/>
<proteinExistence type="predicted"/>
<comment type="caution">
    <text evidence="2">The sequence shown here is derived from an EMBL/GenBank/DDBJ whole genome shotgun (WGS) entry which is preliminary data.</text>
</comment>
<feature type="compositionally biased region" description="Acidic residues" evidence="1">
    <location>
        <begin position="477"/>
        <end position="496"/>
    </location>
</feature>
<evidence type="ECO:0000313" key="3">
    <source>
        <dbReference type="Proteomes" id="UP000186785"/>
    </source>
</evidence>
<feature type="compositionally biased region" description="Low complexity" evidence="1">
    <location>
        <begin position="282"/>
        <end position="293"/>
    </location>
</feature>
<feature type="compositionally biased region" description="Basic and acidic residues" evidence="1">
    <location>
        <begin position="461"/>
        <end position="471"/>
    </location>
</feature>
<dbReference type="PANTHER" id="PTHR21174:SF0">
    <property type="entry name" value="HD PHOSPHOHYDROLASE FAMILY PROTEIN-RELATED"/>
    <property type="match status" value="1"/>
</dbReference>
<feature type="compositionally biased region" description="Low complexity" evidence="1">
    <location>
        <begin position="302"/>
        <end position="336"/>
    </location>
</feature>
<evidence type="ECO:0000313" key="2">
    <source>
        <dbReference type="EMBL" id="OKL47872.1"/>
    </source>
</evidence>
<name>A0A1Q5PLD8_9ACTO</name>
<feature type="compositionally biased region" description="Polar residues" evidence="1">
    <location>
        <begin position="361"/>
        <end position="371"/>
    </location>
</feature>
<dbReference type="RefSeq" id="WP_073709232.1">
    <property type="nucleotide sequence ID" value="NZ_MQSV01000003.1"/>
</dbReference>
<protein>
    <recommendedName>
        <fullName evidence="4">HD domain-containing protein</fullName>
    </recommendedName>
</protein>
<feature type="compositionally biased region" description="Low complexity" evidence="1">
    <location>
        <begin position="434"/>
        <end position="444"/>
    </location>
</feature>
<reference evidence="2 3" key="1">
    <citation type="submission" date="2016-11" db="EMBL/GenBank/DDBJ databases">
        <title>Actinomyces gypaetusis sp. nov. isolated from the vulture Gypaetus barbatus in Qinghai Tibet Plateau China.</title>
        <authorList>
            <person name="Meng X."/>
        </authorList>
    </citation>
    <scope>NUCLEOTIDE SEQUENCE [LARGE SCALE GENOMIC DNA]</scope>
    <source>
        <strain evidence="2 3">VUL4_2</strain>
    </source>
</reference>
<dbReference type="STRING" id="1921764.BSR28_06565"/>
<dbReference type="InterPro" id="IPR009218">
    <property type="entry name" value="HD_phosphohydro"/>
</dbReference>
<organism evidence="2 3">
    <name type="scientific">Boudabousia liubingyangii</name>
    <dbReference type="NCBI Taxonomy" id="1921764"/>
    <lineage>
        <taxon>Bacteria</taxon>
        <taxon>Bacillati</taxon>
        <taxon>Actinomycetota</taxon>
        <taxon>Actinomycetes</taxon>
        <taxon>Actinomycetales</taxon>
        <taxon>Actinomycetaceae</taxon>
        <taxon>Boudabousia</taxon>
    </lineage>
</organism>
<keyword evidence="3" id="KW-1185">Reference proteome</keyword>
<dbReference type="AlphaFoldDB" id="A0A1Q5PLD8"/>
<gene>
    <name evidence="2" type="ORF">BSR29_05115</name>
</gene>